<evidence type="ECO:0000313" key="3">
    <source>
        <dbReference type="Proteomes" id="UP000547931"/>
    </source>
</evidence>
<dbReference type="RefSeq" id="WP_166286019.1">
    <property type="nucleotide sequence ID" value="NZ_CAWPIE010000003.1"/>
</dbReference>
<organism evidence="2 3">
    <name type="scientific">Photorhabdus stackebrandtii</name>
    <dbReference type="NCBI Taxonomy" id="1123042"/>
    <lineage>
        <taxon>Bacteria</taxon>
        <taxon>Pseudomonadati</taxon>
        <taxon>Pseudomonadota</taxon>
        <taxon>Gammaproteobacteria</taxon>
        <taxon>Enterobacterales</taxon>
        <taxon>Morganellaceae</taxon>
        <taxon>Photorhabdus</taxon>
    </lineage>
</organism>
<proteinExistence type="predicted"/>
<protein>
    <recommendedName>
        <fullName evidence="1">Cytotoxic necrotizing factor Rho-activating domain-containing protein</fullName>
    </recommendedName>
</protein>
<dbReference type="EMBL" id="PUJV01000003">
    <property type="protein sequence ID" value="NHB95568.1"/>
    <property type="molecule type" value="Genomic_DNA"/>
</dbReference>
<dbReference type="Pfam" id="PF05785">
    <property type="entry name" value="CNF1"/>
    <property type="match status" value="1"/>
</dbReference>
<dbReference type="SUPFAM" id="SSF64438">
    <property type="entry name" value="CNF1/YfiH-like putative cysteine hydrolases"/>
    <property type="match status" value="1"/>
</dbReference>
<sequence length="232" mass="25851">MNDITSIEGKLHGVLITWKDKDISFQSASGPVMVHWGGKYKLNDNISVMDVANGESGKIGIKIPFNEIKEGKPIIISAGELSGCTMIYAVDESYFYAYHARQKMGDDNWLTNREGVESIYKSHVALTNKKLVEIENMLANTDNGKVLGSNQLVDIFSSYDSSMVTYFGKETSVSGNTRITSANEKVNLFDYNQIKDSSRNPRLRLAYVLITKDAGVIKIKVYSEDLSFPPKK</sequence>
<comment type="caution">
    <text evidence="2">The sequence shown here is derived from an EMBL/GenBank/DDBJ whole genome shotgun (WGS) entry which is preliminary data.</text>
</comment>
<dbReference type="InterPro" id="IPR008430">
    <property type="entry name" value="CNF_Rho-act"/>
</dbReference>
<feature type="domain" description="Cytotoxic necrotizing factor Rho-activating" evidence="1">
    <location>
        <begin position="6"/>
        <end position="227"/>
    </location>
</feature>
<dbReference type="InterPro" id="IPR037040">
    <property type="entry name" value="CNF_Rho-act_sf"/>
</dbReference>
<keyword evidence="3" id="KW-1185">Reference proteome</keyword>
<dbReference type="AlphaFoldDB" id="A0A7X5TKE6"/>
<dbReference type="Gene3D" id="3.60.100.10">
    <property type="entry name" value="Cytotoxic necrotizing factor, Rho-activating domain"/>
    <property type="match status" value="1"/>
</dbReference>
<evidence type="ECO:0000259" key="1">
    <source>
        <dbReference type="Pfam" id="PF05785"/>
    </source>
</evidence>
<dbReference type="Proteomes" id="UP000547931">
    <property type="component" value="Unassembled WGS sequence"/>
</dbReference>
<reference evidence="2 3" key="1">
    <citation type="submission" date="2018-02" db="EMBL/GenBank/DDBJ databases">
        <authorList>
            <person name="Machado R.A."/>
        </authorList>
    </citation>
    <scope>NUCLEOTIDE SEQUENCE [LARGE SCALE GENOMIC DNA]</scope>
    <source>
        <strain evidence="2 3">DSM 23271</strain>
    </source>
</reference>
<evidence type="ECO:0000313" key="2">
    <source>
        <dbReference type="EMBL" id="NHB95568.1"/>
    </source>
</evidence>
<dbReference type="CDD" id="cd16834">
    <property type="entry name" value="CNF1-like"/>
    <property type="match status" value="1"/>
</dbReference>
<name>A0A7X5TKE6_9GAMM</name>
<accession>A0A7X5TKE6</accession>
<gene>
    <name evidence="2" type="ORF">C5470_03670</name>
</gene>
<dbReference type="InterPro" id="IPR011324">
    <property type="entry name" value="Cytotoxic_necrot_fac-like_cat"/>
</dbReference>